<protein>
    <recommendedName>
        <fullName evidence="10">Major facilitator superfamily (MFS) profile domain-containing protein</fullName>
    </recommendedName>
</protein>
<evidence type="ECO:0000256" key="2">
    <source>
        <dbReference type="ARBA" id="ARBA00022448"/>
    </source>
</evidence>
<dbReference type="InterPro" id="IPR036259">
    <property type="entry name" value="MFS_trans_sf"/>
</dbReference>
<dbReference type="EMBL" id="FN649760">
    <property type="protein sequence ID" value="CBN79387.1"/>
    <property type="molecule type" value="Genomic_DNA"/>
</dbReference>
<evidence type="ECO:0000256" key="1">
    <source>
        <dbReference type="ARBA" id="ARBA00004127"/>
    </source>
</evidence>
<dbReference type="GO" id="GO:0012505">
    <property type="term" value="C:endomembrane system"/>
    <property type="evidence" value="ECO:0007669"/>
    <property type="project" value="UniProtKB-SubCell"/>
</dbReference>
<feature type="compositionally biased region" description="Low complexity" evidence="6">
    <location>
        <begin position="103"/>
        <end position="115"/>
    </location>
</feature>
<organism evidence="8 9">
    <name type="scientific">Ectocarpus siliculosus</name>
    <name type="common">Brown alga</name>
    <name type="synonym">Conferva siliculosa</name>
    <dbReference type="NCBI Taxonomy" id="2880"/>
    <lineage>
        <taxon>Eukaryota</taxon>
        <taxon>Sar</taxon>
        <taxon>Stramenopiles</taxon>
        <taxon>Ochrophyta</taxon>
        <taxon>PX clade</taxon>
        <taxon>Phaeophyceae</taxon>
        <taxon>Ectocarpales</taxon>
        <taxon>Ectocarpaceae</taxon>
        <taxon>Ectocarpus</taxon>
    </lineage>
</organism>
<feature type="region of interest" description="Disordered" evidence="6">
    <location>
        <begin position="84"/>
        <end position="190"/>
    </location>
</feature>
<keyword evidence="2" id="KW-0813">Transport</keyword>
<dbReference type="OrthoDB" id="370281at2759"/>
<reference evidence="8 9" key="1">
    <citation type="journal article" date="2010" name="Nature">
        <title>The Ectocarpus genome and the independent evolution of multicellularity in brown algae.</title>
        <authorList>
            <person name="Cock J.M."/>
            <person name="Sterck L."/>
            <person name="Rouze P."/>
            <person name="Scornet D."/>
            <person name="Allen A.E."/>
            <person name="Amoutzias G."/>
            <person name="Anthouard V."/>
            <person name="Artiguenave F."/>
            <person name="Aury J.M."/>
            <person name="Badger J.H."/>
            <person name="Beszteri B."/>
            <person name="Billiau K."/>
            <person name="Bonnet E."/>
            <person name="Bothwell J.H."/>
            <person name="Bowler C."/>
            <person name="Boyen C."/>
            <person name="Brownlee C."/>
            <person name="Carrano C.J."/>
            <person name="Charrier B."/>
            <person name="Cho G.Y."/>
            <person name="Coelho S.M."/>
            <person name="Collen J."/>
            <person name="Corre E."/>
            <person name="Da Silva C."/>
            <person name="Delage L."/>
            <person name="Delaroque N."/>
            <person name="Dittami S.M."/>
            <person name="Doulbeau S."/>
            <person name="Elias M."/>
            <person name="Farnham G."/>
            <person name="Gachon C.M."/>
            <person name="Gschloessl B."/>
            <person name="Heesch S."/>
            <person name="Jabbari K."/>
            <person name="Jubin C."/>
            <person name="Kawai H."/>
            <person name="Kimura K."/>
            <person name="Kloareg B."/>
            <person name="Kupper F.C."/>
            <person name="Lang D."/>
            <person name="Le Bail A."/>
            <person name="Leblanc C."/>
            <person name="Lerouge P."/>
            <person name="Lohr M."/>
            <person name="Lopez P.J."/>
            <person name="Martens C."/>
            <person name="Maumus F."/>
            <person name="Michel G."/>
            <person name="Miranda-Saavedra D."/>
            <person name="Morales J."/>
            <person name="Moreau H."/>
            <person name="Motomura T."/>
            <person name="Nagasato C."/>
            <person name="Napoli C.A."/>
            <person name="Nelson D.R."/>
            <person name="Nyvall-Collen P."/>
            <person name="Peters A.F."/>
            <person name="Pommier C."/>
            <person name="Potin P."/>
            <person name="Poulain J."/>
            <person name="Quesneville H."/>
            <person name="Read B."/>
            <person name="Rensing S.A."/>
            <person name="Ritter A."/>
            <person name="Rousvoal S."/>
            <person name="Samanta M."/>
            <person name="Samson G."/>
            <person name="Schroeder D.C."/>
            <person name="Segurens B."/>
            <person name="Strittmatter M."/>
            <person name="Tonon T."/>
            <person name="Tregear J.W."/>
            <person name="Valentin K."/>
            <person name="von Dassow P."/>
            <person name="Yamagishi T."/>
            <person name="Van de Peer Y."/>
            <person name="Wincker P."/>
        </authorList>
    </citation>
    <scope>NUCLEOTIDE SEQUENCE [LARGE SCALE GENOMIC DNA]</scope>
    <source>
        <strain evidence="9">Ec32 / CCAP1310/4</strain>
    </source>
</reference>
<sequence>MGSGTLKVTRAYVADKTTKEQRTYLLAYTRSQQYAGFTVMPILGGFFSYLLGSTEIPLLGRFLLLTQFTAPAFFVAELKKPAKTTSSGKELSGTASGVTPTTDLGSDDSGGLSDGDVPDQEHQDLRPAAEYSPPGSVSSNSSGPRTGRGSPPSVVGQYVDTSGDGDSGGSDDDKGMGHVEGGYQTGLGSAGNRAGVEVTFHDSVQHEAKHGDVVGRETSTLGEGGWLARKLRLRLPSRGDMHIYGGFLLNVSTKGTISCFETIGAAYAITTFSLTNAEAGSIFAACGAIGVVTLLSMRLLCKHFNDIQLVLGGVSLMIVTCAMLALPPTFIGLHVFIAAVFLVYSIGYPIGHTAVLALFSKMVGTQPQGTLMGWFGSAGAISRASFPVLAGVLCEVLGTSALFLFLVAMLSVPIALLFTFRRPYLDCIEITNRRKAAVGAASPLARGVDK</sequence>
<feature type="transmembrane region" description="Helical" evidence="7">
    <location>
        <begin position="281"/>
        <end position="300"/>
    </location>
</feature>
<comment type="subcellular location">
    <subcellularLocation>
        <location evidence="1">Endomembrane system</location>
        <topology evidence="1">Multi-pass membrane protein</topology>
    </subcellularLocation>
</comment>
<feature type="transmembrane region" description="Helical" evidence="7">
    <location>
        <begin position="399"/>
        <end position="420"/>
    </location>
</feature>
<keyword evidence="9" id="KW-1185">Reference proteome</keyword>
<name>D8LI51_ECTSI</name>
<dbReference type="AlphaFoldDB" id="D8LI51"/>
<dbReference type="InterPro" id="IPR011701">
    <property type="entry name" value="MFS"/>
</dbReference>
<feature type="compositionally biased region" description="Low complexity" evidence="6">
    <location>
        <begin position="132"/>
        <end position="144"/>
    </location>
</feature>
<feature type="compositionally biased region" description="Gly residues" evidence="6">
    <location>
        <begin position="178"/>
        <end position="189"/>
    </location>
</feature>
<evidence type="ECO:0008006" key="10">
    <source>
        <dbReference type="Google" id="ProtNLM"/>
    </source>
</evidence>
<dbReference type="PANTHER" id="PTHR23510">
    <property type="entry name" value="INNER MEMBRANE TRANSPORT PROTEIN YAJR"/>
    <property type="match status" value="1"/>
</dbReference>
<dbReference type="InParanoid" id="D8LI51"/>
<evidence type="ECO:0000256" key="3">
    <source>
        <dbReference type="ARBA" id="ARBA00022692"/>
    </source>
</evidence>
<keyword evidence="4 7" id="KW-1133">Transmembrane helix</keyword>
<feature type="transmembrane region" description="Helical" evidence="7">
    <location>
        <begin position="34"/>
        <end position="52"/>
    </location>
</feature>
<dbReference type="Gene3D" id="1.20.1250.20">
    <property type="entry name" value="MFS general substrate transporter like domains"/>
    <property type="match status" value="1"/>
</dbReference>
<evidence type="ECO:0000256" key="6">
    <source>
        <dbReference type="SAM" id="MobiDB-lite"/>
    </source>
</evidence>
<dbReference type="PANTHER" id="PTHR23510:SF3">
    <property type="entry name" value="MAJOR FACILITATOR SUPERFAMILY DOMAIN-CONTAINING PROTEIN 8"/>
    <property type="match status" value="1"/>
</dbReference>
<dbReference type="Pfam" id="PF07690">
    <property type="entry name" value="MFS_1"/>
    <property type="match status" value="1"/>
</dbReference>
<gene>
    <name evidence="8" type="ORF">Esi_0202_0026</name>
</gene>
<proteinExistence type="predicted"/>
<evidence type="ECO:0000313" key="8">
    <source>
        <dbReference type="EMBL" id="CBN79387.1"/>
    </source>
</evidence>
<feature type="transmembrane region" description="Helical" evidence="7">
    <location>
        <begin position="307"/>
        <end position="326"/>
    </location>
</feature>
<dbReference type="STRING" id="2880.D8LI51"/>
<dbReference type="SUPFAM" id="SSF103473">
    <property type="entry name" value="MFS general substrate transporter"/>
    <property type="match status" value="1"/>
</dbReference>
<evidence type="ECO:0000256" key="7">
    <source>
        <dbReference type="SAM" id="Phobius"/>
    </source>
</evidence>
<keyword evidence="5 7" id="KW-0472">Membrane</keyword>
<keyword evidence="3 7" id="KW-0812">Transmembrane</keyword>
<accession>D8LI51</accession>
<dbReference type="InterPro" id="IPR051068">
    <property type="entry name" value="MFS_Domain-Containing_Protein"/>
</dbReference>
<dbReference type="eggNOG" id="ENOG502S62H">
    <property type="taxonomic scope" value="Eukaryota"/>
</dbReference>
<feature type="transmembrane region" description="Helical" evidence="7">
    <location>
        <begin position="371"/>
        <end position="393"/>
    </location>
</feature>
<evidence type="ECO:0000256" key="4">
    <source>
        <dbReference type="ARBA" id="ARBA00022989"/>
    </source>
</evidence>
<dbReference type="GO" id="GO:0022857">
    <property type="term" value="F:transmembrane transporter activity"/>
    <property type="evidence" value="ECO:0007669"/>
    <property type="project" value="InterPro"/>
</dbReference>
<feature type="transmembrane region" description="Helical" evidence="7">
    <location>
        <begin position="332"/>
        <end position="359"/>
    </location>
</feature>
<feature type="compositionally biased region" description="Polar residues" evidence="6">
    <location>
        <begin position="84"/>
        <end position="102"/>
    </location>
</feature>
<evidence type="ECO:0000256" key="5">
    <source>
        <dbReference type="ARBA" id="ARBA00023136"/>
    </source>
</evidence>
<evidence type="ECO:0000313" key="9">
    <source>
        <dbReference type="Proteomes" id="UP000002630"/>
    </source>
</evidence>
<dbReference type="Proteomes" id="UP000002630">
    <property type="component" value="Unassembled WGS sequence"/>
</dbReference>